<evidence type="ECO:0000256" key="3">
    <source>
        <dbReference type="ARBA" id="ARBA00023125"/>
    </source>
</evidence>
<dbReference type="PIRSF" id="PIRSF019455">
    <property type="entry name" value="CopR_AtkY"/>
    <property type="match status" value="1"/>
</dbReference>
<dbReference type="HOGENOM" id="CLU_119090_2_3_9"/>
<dbReference type="KEGG" id="pri:PRIO_2979"/>
<name>A0A0E4CWK3_9BACL</name>
<keyword evidence="4" id="KW-0804">Transcription</keyword>
<sequence>MVSKIQKLSDTELELMEAIWVCTPPVTSTELLNMFAQKGRDWKAQTISTFLSRLVDKGVLTVTRHGRLNKYVPSISPEEYKLIEAQHVLDGLYQGSVKNLISAMYDGDKLSDQDIDELKQWFSEK</sequence>
<dbReference type="Gene3D" id="1.10.10.10">
    <property type="entry name" value="Winged helix-like DNA-binding domain superfamily/Winged helix DNA-binding domain"/>
    <property type="match status" value="1"/>
</dbReference>
<dbReference type="InterPro" id="IPR005650">
    <property type="entry name" value="BlaI_family"/>
</dbReference>
<dbReference type="InterPro" id="IPR036388">
    <property type="entry name" value="WH-like_DNA-bd_sf"/>
</dbReference>
<dbReference type="SUPFAM" id="SSF46785">
    <property type="entry name" value="Winged helix' DNA-binding domain"/>
    <property type="match status" value="1"/>
</dbReference>
<dbReference type="InterPro" id="IPR036390">
    <property type="entry name" value="WH_DNA-bd_sf"/>
</dbReference>
<reference evidence="6" key="1">
    <citation type="submission" date="2015-03" db="EMBL/GenBank/DDBJ databases">
        <authorList>
            <person name="Wibberg D."/>
        </authorList>
    </citation>
    <scope>NUCLEOTIDE SEQUENCE [LARGE SCALE GENOMIC DNA]</scope>
</reference>
<dbReference type="AlphaFoldDB" id="A0A0E4CWK3"/>
<evidence type="ECO:0000256" key="4">
    <source>
        <dbReference type="ARBA" id="ARBA00023163"/>
    </source>
</evidence>
<keyword evidence="3" id="KW-0238">DNA-binding</keyword>
<evidence type="ECO:0000256" key="1">
    <source>
        <dbReference type="ARBA" id="ARBA00011046"/>
    </source>
</evidence>
<dbReference type="STRING" id="483937.AMQ84_13145"/>
<gene>
    <name evidence="5" type="ORF">PRIO_2979</name>
</gene>
<dbReference type="Pfam" id="PF03965">
    <property type="entry name" value="Penicillinase_R"/>
    <property type="match status" value="1"/>
</dbReference>
<organism evidence="5 6">
    <name type="scientific">Paenibacillus riograndensis SBR5</name>
    <dbReference type="NCBI Taxonomy" id="1073571"/>
    <lineage>
        <taxon>Bacteria</taxon>
        <taxon>Bacillati</taxon>
        <taxon>Bacillota</taxon>
        <taxon>Bacilli</taxon>
        <taxon>Bacillales</taxon>
        <taxon>Paenibacillaceae</taxon>
        <taxon>Paenibacillus</taxon>
        <taxon>Paenibacillus sonchi group</taxon>
    </lineage>
</organism>
<dbReference type="GO" id="GO:0045892">
    <property type="term" value="P:negative regulation of DNA-templated transcription"/>
    <property type="evidence" value="ECO:0007669"/>
    <property type="project" value="InterPro"/>
</dbReference>
<dbReference type="Gene3D" id="1.10.4040.10">
    <property type="entry name" value="Penicillinase repressor domain"/>
    <property type="match status" value="1"/>
</dbReference>
<comment type="similarity">
    <text evidence="1">Belongs to the BlaI transcriptional regulatory family.</text>
</comment>
<accession>A0A0E4CWK3</accession>
<protein>
    <submittedName>
        <fullName evidence="5">Transcriptional repressor, CopY family</fullName>
    </submittedName>
</protein>
<evidence type="ECO:0000313" key="6">
    <source>
        <dbReference type="Proteomes" id="UP000033163"/>
    </source>
</evidence>
<evidence type="ECO:0000256" key="2">
    <source>
        <dbReference type="ARBA" id="ARBA00023015"/>
    </source>
</evidence>
<evidence type="ECO:0000313" key="5">
    <source>
        <dbReference type="EMBL" id="CQR55382.1"/>
    </source>
</evidence>
<proteinExistence type="inferred from homology"/>
<keyword evidence="2" id="KW-0805">Transcription regulation</keyword>
<dbReference type="EMBL" id="LN831776">
    <property type="protein sequence ID" value="CQR55382.1"/>
    <property type="molecule type" value="Genomic_DNA"/>
</dbReference>
<dbReference type="PATRIC" id="fig|1073571.4.peg.3175"/>
<dbReference type="Proteomes" id="UP000033163">
    <property type="component" value="Chromosome I"/>
</dbReference>
<dbReference type="GO" id="GO:0003677">
    <property type="term" value="F:DNA binding"/>
    <property type="evidence" value="ECO:0007669"/>
    <property type="project" value="UniProtKB-KW"/>
</dbReference>